<evidence type="ECO:0000256" key="1">
    <source>
        <dbReference type="SAM" id="SignalP"/>
    </source>
</evidence>
<keyword evidence="1" id="KW-0732">Signal</keyword>
<feature type="signal peptide" evidence="1">
    <location>
        <begin position="1"/>
        <end position="21"/>
    </location>
</feature>
<dbReference type="AlphaFoldDB" id="A0A8S9FHX3"/>
<proteinExistence type="predicted"/>
<dbReference type="EMBL" id="QGKY02002305">
    <property type="protein sequence ID" value="KAF2533260.1"/>
    <property type="molecule type" value="Genomic_DNA"/>
</dbReference>
<name>A0A8S9FHX3_BRACR</name>
<comment type="caution">
    <text evidence="2">The sequence shown here is derived from an EMBL/GenBank/DDBJ whole genome shotgun (WGS) entry which is preliminary data.</text>
</comment>
<sequence length="49" mass="4717">MPSFARVRIGWLLAMTGGSGAGDGGAGDGALLSEVVAVKGGLVTAEGKE</sequence>
<evidence type="ECO:0000313" key="2">
    <source>
        <dbReference type="EMBL" id="KAF2533260.1"/>
    </source>
</evidence>
<protein>
    <submittedName>
        <fullName evidence="2">Uncharacterized protein</fullName>
    </submittedName>
</protein>
<gene>
    <name evidence="2" type="ORF">F2Q70_00030171</name>
</gene>
<organism evidence="2">
    <name type="scientific">Brassica cretica</name>
    <name type="common">Mustard</name>
    <dbReference type="NCBI Taxonomy" id="69181"/>
    <lineage>
        <taxon>Eukaryota</taxon>
        <taxon>Viridiplantae</taxon>
        <taxon>Streptophyta</taxon>
        <taxon>Embryophyta</taxon>
        <taxon>Tracheophyta</taxon>
        <taxon>Spermatophyta</taxon>
        <taxon>Magnoliopsida</taxon>
        <taxon>eudicotyledons</taxon>
        <taxon>Gunneridae</taxon>
        <taxon>Pentapetalae</taxon>
        <taxon>rosids</taxon>
        <taxon>malvids</taxon>
        <taxon>Brassicales</taxon>
        <taxon>Brassicaceae</taxon>
        <taxon>Brassiceae</taxon>
        <taxon>Brassica</taxon>
    </lineage>
</organism>
<reference evidence="2" key="1">
    <citation type="submission" date="2019-12" db="EMBL/GenBank/DDBJ databases">
        <title>Genome sequencing and annotation of Brassica cretica.</title>
        <authorList>
            <person name="Studholme D.J."/>
            <person name="Sarris P.F."/>
        </authorList>
    </citation>
    <scope>NUCLEOTIDE SEQUENCE</scope>
    <source>
        <strain evidence="2">PFS-102/07</strain>
        <tissue evidence="2">Leaf</tissue>
    </source>
</reference>
<accession>A0A8S9FHX3</accession>
<feature type="chain" id="PRO_5035795671" evidence="1">
    <location>
        <begin position="22"/>
        <end position="49"/>
    </location>
</feature>